<dbReference type="InterPro" id="IPR042099">
    <property type="entry name" value="ANL_N_sf"/>
</dbReference>
<evidence type="ECO:0000313" key="3">
    <source>
        <dbReference type="EMBL" id="EOQ99675.1"/>
    </source>
</evidence>
<dbReference type="InterPro" id="IPR048519">
    <property type="entry name" value="Gfd2/YDR514C-like_C"/>
</dbReference>
<dbReference type="HOGENOM" id="CLU_250476_0_0_1"/>
<dbReference type="Gene3D" id="3.40.50.1820">
    <property type="entry name" value="alpha/beta hydrolase"/>
    <property type="match status" value="1"/>
</dbReference>
<dbReference type="InterPro" id="IPR020845">
    <property type="entry name" value="AMP-binding_CS"/>
</dbReference>
<dbReference type="KEGG" id="wic:J056_001507"/>
<dbReference type="Gene3D" id="1.10.1200.10">
    <property type="entry name" value="ACP-like"/>
    <property type="match status" value="1"/>
</dbReference>
<name>R9AHY5_WALI9</name>
<dbReference type="GeneID" id="20374459"/>
<dbReference type="GO" id="GO:0031957">
    <property type="term" value="F:very long-chain fatty acid-CoA ligase activity"/>
    <property type="evidence" value="ECO:0007669"/>
    <property type="project" value="TreeGrafter"/>
</dbReference>
<dbReference type="STRING" id="1299270.R9AHY5"/>
<dbReference type="eggNOG" id="KOG1176">
    <property type="taxonomic scope" value="Eukaryota"/>
</dbReference>
<dbReference type="SUPFAM" id="SSF47336">
    <property type="entry name" value="ACP-like"/>
    <property type="match status" value="1"/>
</dbReference>
<dbReference type="PANTHER" id="PTHR24096:SF267">
    <property type="entry name" value="MALONATE--COA LIGASE ACSF3, MITOCHONDRIAL"/>
    <property type="match status" value="1"/>
</dbReference>
<dbReference type="Pfam" id="PF21762">
    <property type="entry name" value="DEDDh_C"/>
    <property type="match status" value="1"/>
</dbReference>
<dbReference type="OMA" id="MSSHEAY"/>
<dbReference type="PROSITE" id="PS00455">
    <property type="entry name" value="AMP_BINDING"/>
    <property type="match status" value="1"/>
</dbReference>
<feature type="compositionally biased region" description="Low complexity" evidence="1">
    <location>
        <begin position="1333"/>
        <end position="1353"/>
    </location>
</feature>
<evidence type="ECO:0000313" key="4">
    <source>
        <dbReference type="Proteomes" id="UP000014064"/>
    </source>
</evidence>
<dbReference type="Pfam" id="PF00501">
    <property type="entry name" value="AMP-binding"/>
    <property type="match status" value="1"/>
</dbReference>
<dbReference type="Gene3D" id="3.30.300.30">
    <property type="match status" value="1"/>
</dbReference>
<accession>R9AHY5</accession>
<dbReference type="Proteomes" id="UP000014064">
    <property type="component" value="Unassembled WGS sequence"/>
</dbReference>
<dbReference type="InterPro" id="IPR036736">
    <property type="entry name" value="ACP-like_sf"/>
</dbReference>
<dbReference type="EMBL" id="KE007239">
    <property type="protein sequence ID" value="EOQ99675.1"/>
    <property type="molecule type" value="Genomic_DNA"/>
</dbReference>
<feature type="compositionally biased region" description="Polar residues" evidence="1">
    <location>
        <begin position="1323"/>
        <end position="1332"/>
    </location>
</feature>
<dbReference type="RefSeq" id="XP_009269410.1">
    <property type="nucleotide sequence ID" value="XM_009271135.1"/>
</dbReference>
<organism evidence="3 4">
    <name type="scientific">Wallemia ichthyophaga (strain EXF-994 / CBS 113033)</name>
    <dbReference type="NCBI Taxonomy" id="1299270"/>
    <lineage>
        <taxon>Eukaryota</taxon>
        <taxon>Fungi</taxon>
        <taxon>Dikarya</taxon>
        <taxon>Basidiomycota</taxon>
        <taxon>Wallemiomycotina</taxon>
        <taxon>Wallemiomycetes</taxon>
        <taxon>Wallemiales</taxon>
        <taxon>Wallemiaceae</taxon>
        <taxon>Wallemia</taxon>
    </lineage>
</organism>
<dbReference type="PANTHER" id="PTHR24096">
    <property type="entry name" value="LONG-CHAIN-FATTY-ACID--COA LIGASE"/>
    <property type="match status" value="1"/>
</dbReference>
<reference evidence="4" key="1">
    <citation type="journal article" date="2013" name="BMC Genomics">
        <title>Genome and transcriptome sequencing of the halophilic fungus Wallemia ichthyophaga: haloadaptations present and absent.</title>
        <authorList>
            <person name="Zajc J."/>
            <person name="Liu Y."/>
            <person name="Dai W."/>
            <person name="Yang Z."/>
            <person name="Hu J."/>
            <person name="Gostincar C."/>
            <person name="Gunde-Cimerman N."/>
        </authorList>
    </citation>
    <scope>NUCLEOTIDE SEQUENCE [LARGE SCALE GENOMIC DNA]</scope>
    <source>
        <strain evidence="4">EXF-994 / CBS 113033</strain>
    </source>
</reference>
<evidence type="ECO:0000256" key="1">
    <source>
        <dbReference type="SAM" id="MobiDB-lite"/>
    </source>
</evidence>
<gene>
    <name evidence="3" type="ORF">J056_001507</name>
</gene>
<dbReference type="SUPFAM" id="SSF53474">
    <property type="entry name" value="alpha/beta-Hydrolases"/>
    <property type="match status" value="1"/>
</dbReference>
<feature type="domain" description="Carrier" evidence="2">
    <location>
        <begin position="565"/>
        <end position="644"/>
    </location>
</feature>
<dbReference type="eggNOG" id="KOG1202">
    <property type="taxonomic scope" value="Eukaryota"/>
</dbReference>
<dbReference type="InterPro" id="IPR029058">
    <property type="entry name" value="AB_hydrolase_fold"/>
</dbReference>
<dbReference type="InterPro" id="IPR001031">
    <property type="entry name" value="Thioesterase"/>
</dbReference>
<dbReference type="Gene3D" id="3.40.50.12780">
    <property type="entry name" value="N-terminal domain of ligase-like"/>
    <property type="match status" value="1"/>
</dbReference>
<evidence type="ECO:0000259" key="2">
    <source>
        <dbReference type="PROSITE" id="PS50075"/>
    </source>
</evidence>
<sequence>MSSIINLLKSQSDNHTRGLYFYPGAAKTKPSFTSYASLYTQALNIAAGYKSAGFKYNDIVLLYMSSHEAYALHYWAAVLVGLVPTILTPLTNDPKQVEAHLSHLKNLLDPRIIASSELHAHLDSIKDTSEIYSPEDILARANGKVLQDSDINSTKDLACLMLTSGSTGNAKAVEMRHEAIQAAVRGKSQALGLTSETKFLNWINFDHVANLTECHLTSMYLGADQYHVPGAALLTNPLDFLQIINDQRINFNFSPNFFLSALLDSFNRELKHNADLRSKYDLSSLKKITSGGEASSTKMCATLIEQVLAPMGAPKDLIVPGFGQTETCAGSIFNKTFPSQEIRDSRAYAAVGLPMNGIEMRIVDPETSKAVADGQTGELQIAGPVVFRKYYRNEKATRENFTPDGWSRTGDRAYMSSSGCVLAGRDKDSIITNGVKYFSSEIEYMLENAGIEGMLPSWIAAVPYRPEGHATEDILIFFAPSFDVSKDVNGLKDVVEAIADRVVMYCAHRPYRILALPTEAFGGKSSLGKISRNKVLKAYDAGAFVKYEAEQKLALEELRRTQLVPPETDFERKAAAAMAETLGLDYKFIGRHDNFFTFGGSSLELVRYKNILEKYLGLTEELPLITVLRNPTPATLAPYLDRYLRTQFGEVPDNADDIYDPIVPLQLKGSKPPLFLIHPGVGEVLVFLNLAKYITDRPVYALRARGFNPGETPFTDMNTLTDAYMAGIERTNPDGPYCIAGYSYGACLGFEICKKLEAKNKEIGWFGCFNLPPHIKERMQQLDRVEVVLNLSYFLGLMTEDYAHEISPEMHKYTPEQVVEHIVAIAPPARLQELELTASKLLNWGSIAENLQALARGYEPTGTVSNINVFIADPLAAVAKTRQEWYEKKLTPWKDFTRTEPVFIDAKGAHYTILAPENVVDFQSKMRKSLEARVTVSSHALPPTYLFTFTESAVEGAEVEAIWLSKSYKRTMSMIDLKDLYTTTLLSYEEEEESSLLDKGYGQHFRSLDAFLQSFKQLQPKQSLANPVPSAGWQAFVIIDNKLQGHICVEEKVVQNYFKCLSKRYNSDRIRPPKHVTQVVPHKDFKPGNIKYISDYATYRLLYRSFDSHITQIIRNRIRKHSPKESTSLWLSKKHTFLALDVEWWENVPVNILEFGYAICRASFLAGREDVHWPPIPEDNYRRAHYKVRNPGGVTDNHKPFIFGKTKSIYKDSVRNLLESVISSLSSPETSTELNNLVIVGHGIQEAFKKWKLNVPSNVVMIDVGQLHQMIYTTMGVYPLRSILDTLKVPYQAPSLGNTGNDAMWIMEAYATLCEQYGAGRGKNQSSSGGKVTSSENFSSGTSSTNESSSAEASKLKKRVSFSGDATLGGEEATATSTPGVFAPYNPMMGYPQVPGNHPMVTPMMGPMMSPMSSIPLASPPSMHNPNVVDFRKSAAFRQSNLSLRPELKKGDYYQSFEKRKSSSHL</sequence>
<dbReference type="InterPro" id="IPR009081">
    <property type="entry name" value="PP-bd_ACP"/>
</dbReference>
<dbReference type="InterPro" id="IPR045851">
    <property type="entry name" value="AMP-bd_C_sf"/>
</dbReference>
<dbReference type="OrthoDB" id="288590at2759"/>
<feature type="region of interest" description="Disordered" evidence="1">
    <location>
        <begin position="1320"/>
        <end position="1353"/>
    </location>
</feature>
<dbReference type="GO" id="GO:0006633">
    <property type="term" value="P:fatty acid biosynthetic process"/>
    <property type="evidence" value="ECO:0007669"/>
    <property type="project" value="TreeGrafter"/>
</dbReference>
<dbReference type="PROSITE" id="PS50075">
    <property type="entry name" value="CARRIER"/>
    <property type="match status" value="1"/>
</dbReference>
<protein>
    <submittedName>
        <fullName evidence="3">Polyketide synthase PksJ</fullName>
    </submittedName>
</protein>
<keyword evidence="4" id="KW-1185">Reference proteome</keyword>
<dbReference type="SUPFAM" id="SSF56801">
    <property type="entry name" value="Acetyl-CoA synthetase-like"/>
    <property type="match status" value="1"/>
</dbReference>
<proteinExistence type="predicted"/>
<dbReference type="Pfam" id="PF00550">
    <property type="entry name" value="PP-binding"/>
    <property type="match status" value="1"/>
</dbReference>
<dbReference type="InterPro" id="IPR000873">
    <property type="entry name" value="AMP-dep_synth/lig_dom"/>
</dbReference>
<dbReference type="Pfam" id="PF00975">
    <property type="entry name" value="Thioesterase"/>
    <property type="match status" value="1"/>
</dbReference>